<keyword evidence="3" id="KW-1185">Reference proteome</keyword>
<protein>
    <submittedName>
        <fullName evidence="2">Uncharacterized protein</fullName>
    </submittedName>
</protein>
<evidence type="ECO:0000313" key="2">
    <source>
        <dbReference type="EMBL" id="KAJ7779922.1"/>
    </source>
</evidence>
<name>A0AAD7NYB3_9AGAR</name>
<sequence>MVIMYASDSAGTTRKQGIPVFRNPCGRRGCDHIFEYAGPNPLGNIQRLVLEHLDHCRGQSPLATHLLRGRSQQNIGERLASMERDENARNAYRSLSPQYRDWSPSPSPEGEDMYAGPSEGGSGTSSRSSPTTQGVPSTWKKSARSEAERRRALETDQWTLSVTPHEVVCRGCRRTIKLDRRSRYYPGLWEKHRDRCDHVIKIRDLTELETTPQPIPFTPTASASSSSSRFDAPDPTALAPRKSHYRNMNM</sequence>
<feature type="region of interest" description="Disordered" evidence="1">
    <location>
        <begin position="78"/>
        <end position="152"/>
    </location>
</feature>
<accession>A0AAD7NYB3</accession>
<feature type="region of interest" description="Disordered" evidence="1">
    <location>
        <begin position="210"/>
        <end position="250"/>
    </location>
</feature>
<dbReference type="EMBL" id="JARKIB010000005">
    <property type="protein sequence ID" value="KAJ7779922.1"/>
    <property type="molecule type" value="Genomic_DNA"/>
</dbReference>
<organism evidence="2 3">
    <name type="scientific">Mycena metata</name>
    <dbReference type="NCBI Taxonomy" id="1033252"/>
    <lineage>
        <taxon>Eukaryota</taxon>
        <taxon>Fungi</taxon>
        <taxon>Dikarya</taxon>
        <taxon>Basidiomycota</taxon>
        <taxon>Agaricomycotina</taxon>
        <taxon>Agaricomycetes</taxon>
        <taxon>Agaricomycetidae</taxon>
        <taxon>Agaricales</taxon>
        <taxon>Marasmiineae</taxon>
        <taxon>Mycenaceae</taxon>
        <taxon>Mycena</taxon>
    </lineage>
</organism>
<feature type="compositionally biased region" description="Basic residues" evidence="1">
    <location>
        <begin position="241"/>
        <end position="250"/>
    </location>
</feature>
<proteinExistence type="predicted"/>
<comment type="caution">
    <text evidence="2">The sequence shown here is derived from an EMBL/GenBank/DDBJ whole genome shotgun (WGS) entry which is preliminary data.</text>
</comment>
<evidence type="ECO:0000313" key="3">
    <source>
        <dbReference type="Proteomes" id="UP001215598"/>
    </source>
</evidence>
<feature type="compositionally biased region" description="Basic and acidic residues" evidence="1">
    <location>
        <begin position="143"/>
        <end position="152"/>
    </location>
</feature>
<dbReference type="Proteomes" id="UP001215598">
    <property type="component" value="Unassembled WGS sequence"/>
</dbReference>
<reference evidence="2" key="1">
    <citation type="submission" date="2023-03" db="EMBL/GenBank/DDBJ databases">
        <title>Massive genome expansion in bonnet fungi (Mycena s.s.) driven by repeated elements and novel gene families across ecological guilds.</title>
        <authorList>
            <consortium name="Lawrence Berkeley National Laboratory"/>
            <person name="Harder C.B."/>
            <person name="Miyauchi S."/>
            <person name="Viragh M."/>
            <person name="Kuo A."/>
            <person name="Thoen E."/>
            <person name="Andreopoulos B."/>
            <person name="Lu D."/>
            <person name="Skrede I."/>
            <person name="Drula E."/>
            <person name="Henrissat B."/>
            <person name="Morin E."/>
            <person name="Kohler A."/>
            <person name="Barry K."/>
            <person name="LaButti K."/>
            <person name="Morin E."/>
            <person name="Salamov A."/>
            <person name="Lipzen A."/>
            <person name="Mereny Z."/>
            <person name="Hegedus B."/>
            <person name="Baldrian P."/>
            <person name="Stursova M."/>
            <person name="Weitz H."/>
            <person name="Taylor A."/>
            <person name="Grigoriev I.V."/>
            <person name="Nagy L.G."/>
            <person name="Martin F."/>
            <person name="Kauserud H."/>
        </authorList>
    </citation>
    <scope>NUCLEOTIDE SEQUENCE</scope>
    <source>
        <strain evidence="2">CBHHK182m</strain>
    </source>
</reference>
<evidence type="ECO:0000256" key="1">
    <source>
        <dbReference type="SAM" id="MobiDB-lite"/>
    </source>
</evidence>
<dbReference type="AlphaFoldDB" id="A0AAD7NYB3"/>
<gene>
    <name evidence="2" type="ORF">B0H16DRAFT_1878531</name>
</gene>
<feature type="compositionally biased region" description="Low complexity" evidence="1">
    <location>
        <begin position="124"/>
        <end position="134"/>
    </location>
</feature>